<dbReference type="Proteomes" id="UP000559027">
    <property type="component" value="Unassembled WGS sequence"/>
</dbReference>
<evidence type="ECO:0000313" key="2">
    <source>
        <dbReference type="Proteomes" id="UP000559027"/>
    </source>
</evidence>
<dbReference type="AlphaFoldDB" id="A0A8H5GE82"/>
<dbReference type="OrthoDB" id="1606438at2759"/>
<organism evidence="1 2">
    <name type="scientific">Leucocoprinus leucothites</name>
    <dbReference type="NCBI Taxonomy" id="201217"/>
    <lineage>
        <taxon>Eukaryota</taxon>
        <taxon>Fungi</taxon>
        <taxon>Dikarya</taxon>
        <taxon>Basidiomycota</taxon>
        <taxon>Agaricomycotina</taxon>
        <taxon>Agaricomycetes</taxon>
        <taxon>Agaricomycetidae</taxon>
        <taxon>Agaricales</taxon>
        <taxon>Agaricineae</taxon>
        <taxon>Agaricaceae</taxon>
        <taxon>Leucocoprinus</taxon>
    </lineage>
</organism>
<name>A0A8H5GE82_9AGAR</name>
<protein>
    <submittedName>
        <fullName evidence="1">Uncharacterized protein</fullName>
    </submittedName>
</protein>
<keyword evidence="2" id="KW-1185">Reference proteome</keyword>
<sequence>MHRVLTGRSNQLSCDVRKAMAATSRVLVQDYITQGGVRVPDNERTLKQAQHLCCLTTASDGFANTVLLGKAAGLGFVKVWDLGEIGAVESAPGNFEK</sequence>
<proteinExistence type="predicted"/>
<comment type="caution">
    <text evidence="1">The sequence shown here is derived from an EMBL/GenBank/DDBJ whole genome shotgun (WGS) entry which is preliminary data.</text>
</comment>
<reference evidence="1 2" key="1">
    <citation type="journal article" date="2020" name="ISME J.">
        <title>Uncovering the hidden diversity of litter-decomposition mechanisms in mushroom-forming fungi.</title>
        <authorList>
            <person name="Floudas D."/>
            <person name="Bentzer J."/>
            <person name="Ahren D."/>
            <person name="Johansson T."/>
            <person name="Persson P."/>
            <person name="Tunlid A."/>
        </authorList>
    </citation>
    <scope>NUCLEOTIDE SEQUENCE [LARGE SCALE GENOMIC DNA]</scope>
    <source>
        <strain evidence="1 2">CBS 146.42</strain>
    </source>
</reference>
<dbReference type="EMBL" id="JAACJO010000001">
    <property type="protein sequence ID" value="KAF5363269.1"/>
    <property type="molecule type" value="Genomic_DNA"/>
</dbReference>
<gene>
    <name evidence="1" type="ORF">D9756_001095</name>
</gene>
<accession>A0A8H5GE82</accession>
<evidence type="ECO:0000313" key="1">
    <source>
        <dbReference type="EMBL" id="KAF5363269.1"/>
    </source>
</evidence>